<comment type="similarity">
    <text evidence="2 8">Belongs to the MIP/aquaporin (TC 1.A.8) family.</text>
</comment>
<feature type="transmembrane region" description="Helical" evidence="9">
    <location>
        <begin position="204"/>
        <end position="225"/>
    </location>
</feature>
<keyword evidence="6 9" id="KW-1133">Transmembrane helix</keyword>
<dbReference type="InterPro" id="IPR000425">
    <property type="entry name" value="MIP"/>
</dbReference>
<evidence type="ECO:0000256" key="5">
    <source>
        <dbReference type="ARBA" id="ARBA00022692"/>
    </source>
</evidence>
<evidence type="ECO:0000256" key="6">
    <source>
        <dbReference type="ARBA" id="ARBA00022989"/>
    </source>
</evidence>
<evidence type="ECO:0000313" key="10">
    <source>
        <dbReference type="EMBL" id="TKC97186.1"/>
    </source>
</evidence>
<keyword evidence="5 8" id="KW-0812">Transmembrane</keyword>
<dbReference type="Pfam" id="PF00230">
    <property type="entry name" value="MIP"/>
    <property type="match status" value="1"/>
</dbReference>
<feature type="transmembrane region" description="Helical" evidence="9">
    <location>
        <begin position="128"/>
        <end position="151"/>
    </location>
</feature>
<feature type="transmembrane region" description="Helical" evidence="9">
    <location>
        <begin position="79"/>
        <end position="101"/>
    </location>
</feature>
<dbReference type="AlphaFoldDB" id="A0A4U1ISA6"/>
<keyword evidence="11" id="KW-1185">Reference proteome</keyword>
<dbReference type="GO" id="GO:0005886">
    <property type="term" value="C:plasma membrane"/>
    <property type="evidence" value="ECO:0007669"/>
    <property type="project" value="UniProtKB-SubCell"/>
</dbReference>
<proteinExistence type="inferred from homology"/>
<accession>A0A4U1ISA6</accession>
<evidence type="ECO:0000256" key="9">
    <source>
        <dbReference type="SAM" id="Phobius"/>
    </source>
</evidence>
<gene>
    <name evidence="10" type="primary">aqpZ</name>
    <name evidence="10" type="ORF">E8A74_44005</name>
</gene>
<keyword evidence="7 9" id="KW-0472">Membrane</keyword>
<evidence type="ECO:0000256" key="1">
    <source>
        <dbReference type="ARBA" id="ARBA00004651"/>
    </source>
</evidence>
<evidence type="ECO:0000256" key="3">
    <source>
        <dbReference type="ARBA" id="ARBA00022448"/>
    </source>
</evidence>
<feature type="transmembrane region" description="Helical" evidence="9">
    <location>
        <begin position="35"/>
        <end position="58"/>
    </location>
</feature>
<evidence type="ECO:0000256" key="2">
    <source>
        <dbReference type="ARBA" id="ARBA00006175"/>
    </source>
</evidence>
<dbReference type="PROSITE" id="PS00221">
    <property type="entry name" value="MIP"/>
    <property type="match status" value="1"/>
</dbReference>
<feature type="transmembrane region" description="Helical" evidence="9">
    <location>
        <begin position="7"/>
        <end position="29"/>
    </location>
</feature>
<dbReference type="PANTHER" id="PTHR19139:SF199">
    <property type="entry name" value="MIP17260P"/>
    <property type="match status" value="1"/>
</dbReference>
<dbReference type="InterPro" id="IPR034294">
    <property type="entry name" value="Aquaporin_transptr"/>
</dbReference>
<dbReference type="InterPro" id="IPR022357">
    <property type="entry name" value="MIP_CS"/>
</dbReference>
<dbReference type="SUPFAM" id="SSF81338">
    <property type="entry name" value="Aquaporin-like"/>
    <property type="match status" value="1"/>
</dbReference>
<dbReference type="Gene3D" id="1.20.1080.10">
    <property type="entry name" value="Glycerol uptake facilitator protein"/>
    <property type="match status" value="1"/>
</dbReference>
<keyword evidence="3 8" id="KW-0813">Transport</keyword>
<evidence type="ECO:0000256" key="4">
    <source>
        <dbReference type="ARBA" id="ARBA00022475"/>
    </source>
</evidence>
<name>A0A4U1ISA6_9BACT</name>
<dbReference type="PANTHER" id="PTHR19139">
    <property type="entry name" value="AQUAPORIN TRANSPORTER"/>
    <property type="match status" value="1"/>
</dbReference>
<protein>
    <submittedName>
        <fullName evidence="10">Aquaporin Z</fullName>
    </submittedName>
</protein>
<feature type="transmembrane region" description="Helical" evidence="9">
    <location>
        <begin position="163"/>
        <end position="184"/>
    </location>
</feature>
<dbReference type="NCBIfam" id="NF003838">
    <property type="entry name" value="PRK05420.1"/>
    <property type="match status" value="1"/>
</dbReference>
<dbReference type="GO" id="GO:0015250">
    <property type="term" value="F:water channel activity"/>
    <property type="evidence" value="ECO:0007669"/>
    <property type="project" value="TreeGrafter"/>
</dbReference>
<evidence type="ECO:0000313" key="11">
    <source>
        <dbReference type="Proteomes" id="UP000309215"/>
    </source>
</evidence>
<dbReference type="PRINTS" id="PR00783">
    <property type="entry name" value="MINTRINSICP"/>
</dbReference>
<dbReference type="EMBL" id="SSMQ01000081">
    <property type="protein sequence ID" value="TKC97186.1"/>
    <property type="molecule type" value="Genomic_DNA"/>
</dbReference>
<dbReference type="NCBIfam" id="TIGR00861">
    <property type="entry name" value="MIP"/>
    <property type="match status" value="1"/>
</dbReference>
<comment type="subcellular location">
    <subcellularLocation>
        <location evidence="1">Cell membrane</location>
        <topology evidence="1">Multi-pass membrane protein</topology>
    </subcellularLocation>
</comment>
<dbReference type="OrthoDB" id="9807293at2"/>
<evidence type="ECO:0000256" key="8">
    <source>
        <dbReference type="RuleBase" id="RU000477"/>
    </source>
</evidence>
<reference evidence="10 11" key="1">
    <citation type="submission" date="2019-04" db="EMBL/GenBank/DDBJ databases">
        <authorList>
            <person name="Li Y."/>
            <person name="Wang J."/>
        </authorList>
    </citation>
    <scope>NUCLEOTIDE SEQUENCE [LARGE SCALE GENOMIC DNA]</scope>
    <source>
        <strain evidence="10 11">DSM 14668</strain>
    </source>
</reference>
<sequence length="249" mass="25141">MSIGKKIIAEAVGTCWLVLGGVGSAVIAGDKIGNLGVAFAFGLTVLTMAYAFGHISGAHLNPAVTVGLAAAGRFPRAEVLPYIVAQLVGGVVGAGLLLLIARGMPGGYDPVASGLGANGYGAHSPAGYAASSAFFAEVVLTFFFVVVILGATSKRAMNTFGGIAIGLCLTLIHLVDLPITNASVNPARSTGPALFVGGWALAQLWMFWIAPLLGAALAGLTARALEPDQVLRKARPGPPGPAEQVPTRA</sequence>
<dbReference type="RefSeq" id="WP_136935157.1">
    <property type="nucleotide sequence ID" value="NZ_SSMQ01000081.1"/>
</dbReference>
<keyword evidence="4" id="KW-1003">Cell membrane</keyword>
<dbReference type="Proteomes" id="UP000309215">
    <property type="component" value="Unassembled WGS sequence"/>
</dbReference>
<evidence type="ECO:0000256" key="7">
    <source>
        <dbReference type="ARBA" id="ARBA00023136"/>
    </source>
</evidence>
<comment type="caution">
    <text evidence="10">The sequence shown here is derived from an EMBL/GenBank/DDBJ whole genome shotgun (WGS) entry which is preliminary data.</text>
</comment>
<organism evidence="10 11">
    <name type="scientific">Polyangium fumosum</name>
    <dbReference type="NCBI Taxonomy" id="889272"/>
    <lineage>
        <taxon>Bacteria</taxon>
        <taxon>Pseudomonadati</taxon>
        <taxon>Myxococcota</taxon>
        <taxon>Polyangia</taxon>
        <taxon>Polyangiales</taxon>
        <taxon>Polyangiaceae</taxon>
        <taxon>Polyangium</taxon>
    </lineage>
</organism>
<dbReference type="InterPro" id="IPR023271">
    <property type="entry name" value="Aquaporin-like"/>
</dbReference>